<feature type="transmembrane region" description="Helical" evidence="1">
    <location>
        <begin position="6"/>
        <end position="27"/>
    </location>
</feature>
<evidence type="ECO:0000313" key="2">
    <source>
        <dbReference type="EMBL" id="MFC4655518.1"/>
    </source>
</evidence>
<keyword evidence="1" id="KW-0472">Membrane</keyword>
<keyword evidence="3" id="KW-1185">Reference proteome</keyword>
<reference evidence="3" key="1">
    <citation type="journal article" date="2019" name="Int. J. Syst. Evol. Microbiol.">
        <title>The Global Catalogue of Microorganisms (GCM) 10K type strain sequencing project: providing services to taxonomists for standard genome sequencing and annotation.</title>
        <authorList>
            <consortium name="The Broad Institute Genomics Platform"/>
            <consortium name="The Broad Institute Genome Sequencing Center for Infectious Disease"/>
            <person name="Wu L."/>
            <person name="Ma J."/>
        </authorList>
    </citation>
    <scope>NUCLEOTIDE SEQUENCE [LARGE SCALE GENOMIC DNA]</scope>
    <source>
        <strain evidence="3">DT28</strain>
    </source>
</reference>
<feature type="transmembrane region" description="Helical" evidence="1">
    <location>
        <begin position="48"/>
        <end position="71"/>
    </location>
</feature>
<sequence>MNVLLIVLLVSLSTALVVAGLGYLVGVKRQHQLINGVDFSSLTDVNKFGRILGNSMMLSGLLMALSGLLAYYQLISLIGFLVLFCLVSLLPVWGLIYARRKCAAV</sequence>
<accession>A0ABV9JMQ0</accession>
<dbReference type="EMBL" id="JBHSGB010000010">
    <property type="protein sequence ID" value="MFC4655518.1"/>
    <property type="molecule type" value="Genomic_DNA"/>
</dbReference>
<evidence type="ECO:0000256" key="1">
    <source>
        <dbReference type="SAM" id="Phobius"/>
    </source>
</evidence>
<dbReference type="InterPro" id="IPR017259">
    <property type="entry name" value="UCP037672"/>
</dbReference>
<organism evidence="2 3">
    <name type="scientific">Rheinheimera marina</name>
    <dbReference type="NCBI Taxonomy" id="1774958"/>
    <lineage>
        <taxon>Bacteria</taxon>
        <taxon>Pseudomonadati</taxon>
        <taxon>Pseudomonadota</taxon>
        <taxon>Gammaproteobacteria</taxon>
        <taxon>Chromatiales</taxon>
        <taxon>Chromatiaceae</taxon>
        <taxon>Rheinheimera</taxon>
    </lineage>
</organism>
<protein>
    <submittedName>
        <fullName evidence="2">DUF3784 domain-containing protein</fullName>
    </submittedName>
</protein>
<dbReference type="Proteomes" id="UP001595962">
    <property type="component" value="Unassembled WGS sequence"/>
</dbReference>
<feature type="transmembrane region" description="Helical" evidence="1">
    <location>
        <begin position="77"/>
        <end position="98"/>
    </location>
</feature>
<comment type="caution">
    <text evidence="2">The sequence shown here is derived from an EMBL/GenBank/DDBJ whole genome shotgun (WGS) entry which is preliminary data.</text>
</comment>
<dbReference type="Pfam" id="PF12650">
    <property type="entry name" value="DUF3784"/>
    <property type="match status" value="1"/>
</dbReference>
<name>A0ABV9JMQ0_9GAMM</name>
<gene>
    <name evidence="2" type="ORF">ACFO3I_10890</name>
</gene>
<keyword evidence="1" id="KW-0812">Transmembrane</keyword>
<keyword evidence="1" id="KW-1133">Transmembrane helix</keyword>
<evidence type="ECO:0000313" key="3">
    <source>
        <dbReference type="Proteomes" id="UP001595962"/>
    </source>
</evidence>
<proteinExistence type="predicted"/>
<dbReference type="RefSeq" id="WP_377334014.1">
    <property type="nucleotide sequence ID" value="NZ_JBHSGB010000010.1"/>
</dbReference>